<organism evidence="5 6">
    <name type="scientific">Microbaculum marinisediminis</name>
    <dbReference type="NCBI Taxonomy" id="2931392"/>
    <lineage>
        <taxon>Bacteria</taxon>
        <taxon>Pseudomonadati</taxon>
        <taxon>Pseudomonadota</taxon>
        <taxon>Alphaproteobacteria</taxon>
        <taxon>Hyphomicrobiales</taxon>
        <taxon>Tepidamorphaceae</taxon>
        <taxon>Microbaculum</taxon>
    </lineage>
</organism>
<dbReference type="InterPro" id="IPR033891">
    <property type="entry name" value="TTC38"/>
</dbReference>
<keyword evidence="6" id="KW-1185">Reference proteome</keyword>
<accession>A0AAW5QV56</accession>
<dbReference type="PANTHER" id="PTHR16263">
    <property type="entry name" value="TETRATRICOPEPTIDE REPEAT PROTEIN 38"/>
    <property type="match status" value="1"/>
</dbReference>
<dbReference type="PANTHER" id="PTHR16263:SF4">
    <property type="entry name" value="TETRATRICOPEPTIDE REPEAT PROTEIN 38"/>
    <property type="match status" value="1"/>
</dbReference>
<evidence type="ECO:0000256" key="1">
    <source>
        <dbReference type="ARBA" id="ARBA00005857"/>
    </source>
</evidence>
<evidence type="ECO:0000313" key="5">
    <source>
        <dbReference type="EMBL" id="MCT8971805.1"/>
    </source>
</evidence>
<protein>
    <recommendedName>
        <fullName evidence="2">Tetratricopeptide repeat protein 38</fullName>
    </recommendedName>
</protein>
<reference evidence="5 6" key="1">
    <citation type="submission" date="2022-04" db="EMBL/GenBank/DDBJ databases">
        <authorList>
            <person name="Ye Y.-Q."/>
            <person name="Du Z.-J."/>
        </authorList>
    </citation>
    <scope>NUCLEOTIDE SEQUENCE [LARGE SCALE GENOMIC DNA]</scope>
    <source>
        <strain evidence="5 6">A6E488</strain>
    </source>
</reference>
<evidence type="ECO:0000256" key="4">
    <source>
        <dbReference type="ARBA" id="ARBA00022803"/>
    </source>
</evidence>
<gene>
    <name evidence="5" type="ORF">MUB46_08070</name>
</gene>
<evidence type="ECO:0000256" key="2">
    <source>
        <dbReference type="ARBA" id="ARBA00019992"/>
    </source>
</evidence>
<comment type="similarity">
    <text evidence="1">Belongs to the TTC38 family.</text>
</comment>
<comment type="caution">
    <text evidence="5">The sequence shown here is derived from an EMBL/GenBank/DDBJ whole genome shotgun (WGS) entry which is preliminary data.</text>
</comment>
<dbReference type="RefSeq" id="WP_261615375.1">
    <property type="nucleotide sequence ID" value="NZ_JALIDZ010000003.1"/>
</dbReference>
<dbReference type="AlphaFoldDB" id="A0AAW5QV56"/>
<dbReference type="Proteomes" id="UP001320898">
    <property type="component" value="Unassembled WGS sequence"/>
</dbReference>
<keyword evidence="4" id="KW-0802">TPR repeat</keyword>
<dbReference type="InterPro" id="IPR011990">
    <property type="entry name" value="TPR-like_helical_dom_sf"/>
</dbReference>
<sequence length="468" mass="52085">MIKAKNGHGLTFTCPSPEAPELFDRVVRSYLAFGCETGAHLKTLMRSCPGMAMAHCLRGYFLMFMGTRALATRALDEAATGLEDPEGLEPRERMHLAALRAWAGGSLPAATRLWDDIARNHPRDVLALKMAHFGHFYTGHSRNIRDGVARALDFWTPKDAEYSFLRSMYAFGLEESGDYVRAERVVRDALDRNPDDPWGIHALAHVYEATERFDTGVRCLTEMERNWKPANNFRYHVAWHRALFHYEAGDPEAALEAFDADVFDPEAAEDLDLCNDASLLLRIELGGVDVGDRWAAVATKVESRGDDLMMPFVDTHVVLALASSPDPGHRARARALTEAMHRYGADSDEGNAVCYRDVGAELAQAVLNYREGRAEQSWGTLAALLDRVQAIGGSHAQRDLFWEIAADALEQSEPYGADAVAFYGARSHSRQRDGWNWQRYLAALENSDRDDALRAARIRYQAAAVPAG</sequence>
<evidence type="ECO:0000313" key="6">
    <source>
        <dbReference type="Proteomes" id="UP001320898"/>
    </source>
</evidence>
<dbReference type="EMBL" id="JALIDZ010000003">
    <property type="protein sequence ID" value="MCT8971805.1"/>
    <property type="molecule type" value="Genomic_DNA"/>
</dbReference>
<dbReference type="Gene3D" id="1.25.40.10">
    <property type="entry name" value="Tetratricopeptide repeat domain"/>
    <property type="match status" value="1"/>
</dbReference>
<keyword evidence="3" id="KW-0677">Repeat</keyword>
<name>A0AAW5QV56_9HYPH</name>
<dbReference type="CDD" id="cd05804">
    <property type="entry name" value="StaR_like"/>
    <property type="match status" value="1"/>
</dbReference>
<dbReference type="SUPFAM" id="SSF48452">
    <property type="entry name" value="TPR-like"/>
    <property type="match status" value="1"/>
</dbReference>
<proteinExistence type="inferred from homology"/>
<evidence type="ECO:0000256" key="3">
    <source>
        <dbReference type="ARBA" id="ARBA00022737"/>
    </source>
</evidence>